<proteinExistence type="inferred from homology"/>
<keyword evidence="2" id="KW-0732">Signal</keyword>
<dbReference type="InterPro" id="IPR008258">
    <property type="entry name" value="Transglycosylase_SLT_dom_1"/>
</dbReference>
<evidence type="ECO:0000313" key="6">
    <source>
        <dbReference type="Proteomes" id="UP000245817"/>
    </source>
</evidence>
<dbReference type="Proteomes" id="UP000245817">
    <property type="component" value="Unassembled WGS sequence"/>
</dbReference>
<feature type="non-terminal residue" evidence="5">
    <location>
        <position position="1"/>
    </location>
</feature>
<dbReference type="PANTHER" id="PTHR37423">
    <property type="entry name" value="SOLUBLE LYTIC MUREIN TRANSGLYCOSYLASE-RELATED"/>
    <property type="match status" value="1"/>
</dbReference>
<dbReference type="InterPro" id="IPR012289">
    <property type="entry name" value="Lytic_TGlycosylase_superhlx_L"/>
</dbReference>
<dbReference type="SUPFAM" id="SSF53955">
    <property type="entry name" value="Lysozyme-like"/>
    <property type="match status" value="1"/>
</dbReference>
<dbReference type="Gene3D" id="1.10.530.10">
    <property type="match status" value="1"/>
</dbReference>
<evidence type="ECO:0000259" key="3">
    <source>
        <dbReference type="Pfam" id="PF01464"/>
    </source>
</evidence>
<dbReference type="Pfam" id="PF01464">
    <property type="entry name" value="SLT"/>
    <property type="match status" value="1"/>
</dbReference>
<evidence type="ECO:0000259" key="4">
    <source>
        <dbReference type="Pfam" id="PF14718"/>
    </source>
</evidence>
<accession>A0AAX1BJZ4</accession>
<feature type="non-terminal residue" evidence="5">
    <location>
        <position position="165"/>
    </location>
</feature>
<evidence type="ECO:0000313" key="5">
    <source>
        <dbReference type="EMBL" id="PVU55388.1"/>
    </source>
</evidence>
<dbReference type="InterPro" id="IPR023346">
    <property type="entry name" value="Lysozyme-like_dom_sf"/>
</dbReference>
<dbReference type="RefSeq" id="WP_165803661.1">
    <property type="nucleotide sequence ID" value="NZ_PCFF01000178.1"/>
</dbReference>
<protein>
    <submittedName>
        <fullName evidence="5">Murein transglycosylase</fullName>
    </submittedName>
</protein>
<organism evidence="5 6">
    <name type="scientific">Klebsiella pneumoniae</name>
    <dbReference type="NCBI Taxonomy" id="573"/>
    <lineage>
        <taxon>Bacteria</taxon>
        <taxon>Pseudomonadati</taxon>
        <taxon>Pseudomonadota</taxon>
        <taxon>Gammaproteobacteria</taxon>
        <taxon>Enterobacterales</taxon>
        <taxon>Enterobacteriaceae</taxon>
        <taxon>Klebsiella/Raoultella group</taxon>
        <taxon>Klebsiella</taxon>
        <taxon>Klebsiella pneumoniae complex</taxon>
    </lineage>
</organism>
<reference evidence="5 6" key="1">
    <citation type="submission" date="2017-09" db="EMBL/GenBank/DDBJ databases">
        <title>Molecular Epidemiology of Livestock-Associated Methicillin Resistant Staphylococcus aureus (LA-MRSA) and Extended-Spectrum Beta-Lactamase (ESBL)-Producing Enterobacteriaceae in Pigs and Exposed Workers in Cameroon and South Africa.</title>
        <authorList>
            <person name="Founou L."/>
            <person name="Founou R.C."/>
            <person name="Allam M."/>
            <person name="Ismail A."/>
            <person name="Essack S.Y."/>
        </authorList>
    </citation>
    <scope>NUCLEOTIDE SEQUENCE [LARGE SCALE GENOMIC DNA]</scope>
    <source>
        <strain evidence="5 6">HH516E4IA</strain>
    </source>
</reference>
<dbReference type="EMBL" id="PCFF01000178">
    <property type="protein sequence ID" value="PVU55388.1"/>
    <property type="molecule type" value="Genomic_DNA"/>
</dbReference>
<gene>
    <name evidence="5" type="ORF">CP554_28295</name>
</gene>
<dbReference type="AlphaFoldDB" id="A0AAX1BJZ4"/>
<name>A0AAX1BJZ4_KLEPN</name>
<dbReference type="Pfam" id="PF14718">
    <property type="entry name" value="SLT_L"/>
    <property type="match status" value="1"/>
</dbReference>
<comment type="similarity">
    <text evidence="1">Belongs to the transglycosylase Slt family.</text>
</comment>
<feature type="domain" description="Transglycosylase SLT" evidence="3">
    <location>
        <begin position="124"/>
        <end position="165"/>
    </location>
</feature>
<dbReference type="GO" id="GO:0042597">
    <property type="term" value="C:periplasmic space"/>
    <property type="evidence" value="ECO:0007669"/>
    <property type="project" value="InterPro"/>
</dbReference>
<dbReference type="InterPro" id="IPR037061">
    <property type="entry name" value="Lytic_TGlycoase_superhlx_L_sf"/>
</dbReference>
<dbReference type="PANTHER" id="PTHR37423:SF5">
    <property type="entry name" value="SOLUBLE LYTIC MUREIN TRANSGLYCOSYLASE"/>
    <property type="match status" value="1"/>
</dbReference>
<dbReference type="InterPro" id="IPR008939">
    <property type="entry name" value="Lytic_TGlycosylase_superhlx_U"/>
</dbReference>
<comment type="caution">
    <text evidence="5">The sequence shown here is derived from an EMBL/GenBank/DDBJ whole genome shotgun (WGS) entry which is preliminary data.</text>
</comment>
<feature type="domain" description="Lytic transglycosylase superhelical linker" evidence="4">
    <location>
        <begin position="47"/>
        <end position="112"/>
    </location>
</feature>
<dbReference type="GO" id="GO:0004553">
    <property type="term" value="F:hydrolase activity, hydrolyzing O-glycosyl compounds"/>
    <property type="evidence" value="ECO:0007669"/>
    <property type="project" value="InterPro"/>
</dbReference>
<sequence length="165" mass="18980">RDDEAKEILHALMQQRGFYPMAAAQRLGEEYTFRIDKAPANANPALTQGPEMARVRELMYWNMDNTARSEWPNLVTSRTTDEKAQLARYAFDNHWWDLSVQATIAGKLWDHLEERFPLAYKDLVDRYTSGKDIPQSYAMAIARQESAWNPKVRSPVGASGLMQIM</sequence>
<evidence type="ECO:0000256" key="2">
    <source>
        <dbReference type="ARBA" id="ARBA00022729"/>
    </source>
</evidence>
<dbReference type="SUPFAM" id="SSF48435">
    <property type="entry name" value="Bacterial muramidases"/>
    <property type="match status" value="1"/>
</dbReference>
<evidence type="ECO:0000256" key="1">
    <source>
        <dbReference type="ARBA" id="ARBA00007734"/>
    </source>
</evidence>
<dbReference type="Gene3D" id="1.10.1240.20">
    <property type="entry name" value="Lytic transglycosylase, superhelical linker domain"/>
    <property type="match status" value="1"/>
</dbReference>